<dbReference type="Proteomes" id="UP001597075">
    <property type="component" value="Unassembled WGS sequence"/>
</dbReference>
<comment type="caution">
    <text evidence="1">The sequence shown here is derived from an EMBL/GenBank/DDBJ whole genome shotgun (WGS) entry which is preliminary data.</text>
</comment>
<dbReference type="RefSeq" id="WP_256407130.1">
    <property type="nucleotide sequence ID" value="NZ_CP187154.1"/>
</dbReference>
<organism evidence="1 2">
    <name type="scientific">Haloplanus ruber</name>
    <dbReference type="NCBI Taxonomy" id="869892"/>
    <lineage>
        <taxon>Archaea</taxon>
        <taxon>Methanobacteriati</taxon>
        <taxon>Methanobacteriota</taxon>
        <taxon>Stenosarchaea group</taxon>
        <taxon>Halobacteria</taxon>
        <taxon>Halobacteriales</taxon>
        <taxon>Haloferacaceae</taxon>
        <taxon>Haloplanus</taxon>
    </lineage>
</organism>
<keyword evidence="2" id="KW-1185">Reference proteome</keyword>
<evidence type="ECO:0000313" key="2">
    <source>
        <dbReference type="Proteomes" id="UP001597075"/>
    </source>
</evidence>
<reference evidence="1 2" key="1">
    <citation type="journal article" date="2019" name="Int. J. Syst. Evol. Microbiol.">
        <title>The Global Catalogue of Microorganisms (GCM) 10K type strain sequencing project: providing services to taxonomists for standard genome sequencing and annotation.</title>
        <authorList>
            <consortium name="The Broad Institute Genomics Platform"/>
            <consortium name="The Broad Institute Genome Sequencing Center for Infectious Disease"/>
            <person name="Wu L."/>
            <person name="Ma J."/>
        </authorList>
    </citation>
    <scope>NUCLEOTIDE SEQUENCE [LARGE SCALE GENOMIC DNA]</scope>
    <source>
        <strain evidence="1 2">CGMCC 1.10594</strain>
    </source>
</reference>
<dbReference type="AlphaFoldDB" id="A0ABD6D353"/>
<evidence type="ECO:0008006" key="3">
    <source>
        <dbReference type="Google" id="ProtNLM"/>
    </source>
</evidence>
<name>A0ABD6D353_9EURY</name>
<proteinExistence type="predicted"/>
<dbReference type="EMBL" id="JBHUDL010000028">
    <property type="protein sequence ID" value="MFD1635401.1"/>
    <property type="molecule type" value="Genomic_DNA"/>
</dbReference>
<sequence>MPNENSPGDDAPVTRTTIEVDQAVWRQLRSAAVAEGKNVSTKLEEVLADHFDVDLDDTDTK</sequence>
<accession>A0ABD6D353</accession>
<gene>
    <name evidence="1" type="ORF">ACFSBJ_16920</name>
</gene>
<protein>
    <recommendedName>
        <fullName evidence="3">CopG family transcriptional regulator</fullName>
    </recommendedName>
</protein>
<evidence type="ECO:0000313" key="1">
    <source>
        <dbReference type="EMBL" id="MFD1635401.1"/>
    </source>
</evidence>